<dbReference type="PaxDb" id="35128-Thaps23159"/>
<dbReference type="HOGENOM" id="CLU_1247566_0_0_1"/>
<feature type="transmembrane region" description="Helical" evidence="1">
    <location>
        <begin position="125"/>
        <end position="144"/>
    </location>
</feature>
<keyword evidence="1" id="KW-0812">Transmembrane</keyword>
<evidence type="ECO:0000313" key="3">
    <source>
        <dbReference type="Proteomes" id="UP000001449"/>
    </source>
</evidence>
<dbReference type="Proteomes" id="UP000001449">
    <property type="component" value="Chromosome 6"/>
</dbReference>
<reference evidence="2 3" key="2">
    <citation type="journal article" date="2008" name="Nature">
        <title>The Phaeodactylum genome reveals the evolutionary history of diatom genomes.</title>
        <authorList>
            <person name="Bowler C."/>
            <person name="Allen A.E."/>
            <person name="Badger J.H."/>
            <person name="Grimwood J."/>
            <person name="Jabbari K."/>
            <person name="Kuo A."/>
            <person name="Maheswari U."/>
            <person name="Martens C."/>
            <person name="Maumus F."/>
            <person name="Otillar R.P."/>
            <person name="Rayko E."/>
            <person name="Salamov A."/>
            <person name="Vandepoele K."/>
            <person name="Beszteri B."/>
            <person name="Gruber A."/>
            <person name="Heijde M."/>
            <person name="Katinka M."/>
            <person name="Mock T."/>
            <person name="Valentin K."/>
            <person name="Verret F."/>
            <person name="Berges J.A."/>
            <person name="Brownlee C."/>
            <person name="Cadoret J.P."/>
            <person name="Chiovitti A."/>
            <person name="Choi C.J."/>
            <person name="Coesel S."/>
            <person name="De Martino A."/>
            <person name="Detter J.C."/>
            <person name="Durkin C."/>
            <person name="Falciatore A."/>
            <person name="Fournet J."/>
            <person name="Haruta M."/>
            <person name="Huysman M.J."/>
            <person name="Jenkins B.D."/>
            <person name="Jiroutova K."/>
            <person name="Jorgensen R.E."/>
            <person name="Joubert Y."/>
            <person name="Kaplan A."/>
            <person name="Kroger N."/>
            <person name="Kroth P.G."/>
            <person name="La Roche J."/>
            <person name="Lindquist E."/>
            <person name="Lommer M."/>
            <person name="Martin-Jezequel V."/>
            <person name="Lopez P.J."/>
            <person name="Lucas S."/>
            <person name="Mangogna M."/>
            <person name="McGinnis K."/>
            <person name="Medlin L.K."/>
            <person name="Montsant A."/>
            <person name="Oudot-Le Secq M.P."/>
            <person name="Napoli C."/>
            <person name="Obornik M."/>
            <person name="Parker M.S."/>
            <person name="Petit J.L."/>
            <person name="Porcel B.M."/>
            <person name="Poulsen N."/>
            <person name="Robison M."/>
            <person name="Rychlewski L."/>
            <person name="Rynearson T.A."/>
            <person name="Schmutz J."/>
            <person name="Shapiro H."/>
            <person name="Siaut M."/>
            <person name="Stanley M."/>
            <person name="Sussman M.R."/>
            <person name="Taylor A.R."/>
            <person name="Vardi A."/>
            <person name="von Dassow P."/>
            <person name="Vyverman W."/>
            <person name="Willis A."/>
            <person name="Wyrwicz L.S."/>
            <person name="Rokhsar D.S."/>
            <person name="Weissenbach J."/>
            <person name="Armbrust E.V."/>
            <person name="Green B.R."/>
            <person name="Van de Peer Y."/>
            <person name="Grigoriev I.V."/>
        </authorList>
    </citation>
    <scope>NUCLEOTIDE SEQUENCE [LARGE SCALE GENOMIC DNA]</scope>
    <source>
        <strain evidence="2 3">CCMP1335</strain>
    </source>
</reference>
<keyword evidence="1" id="KW-1133">Transmembrane helix</keyword>
<organism evidence="2 3">
    <name type="scientific">Thalassiosira pseudonana</name>
    <name type="common">Marine diatom</name>
    <name type="synonym">Cyclotella nana</name>
    <dbReference type="NCBI Taxonomy" id="35128"/>
    <lineage>
        <taxon>Eukaryota</taxon>
        <taxon>Sar</taxon>
        <taxon>Stramenopiles</taxon>
        <taxon>Ochrophyta</taxon>
        <taxon>Bacillariophyta</taxon>
        <taxon>Coscinodiscophyceae</taxon>
        <taxon>Thalassiosirophycidae</taxon>
        <taxon>Thalassiosirales</taxon>
        <taxon>Thalassiosiraceae</taxon>
        <taxon>Thalassiosira</taxon>
    </lineage>
</organism>
<protein>
    <submittedName>
        <fullName evidence="2">Uncharacterized protein</fullName>
    </submittedName>
</protein>
<sequence length="222" mass="24384">MVHCSPLPKPRTDGRPIGYCGRLRQRPLSLPTLLLAAVATSSTLMNTPTLQSQIIFAEAKVHWTGNENVKPEHRAAHEAPRSQRYWDENNIKRPEYAKTDAEIAAELRQRKGKGGAINGGSLKTWIINAIFASMILGLIVITYAKVTGDWETLRNNPIRAFVELCISKLNSGGISGQRLGTGATETHGASEEEQRLARLARFDNPKDVAAVSSALLDNMKED</sequence>
<dbReference type="EMBL" id="CM000643">
    <property type="protein sequence ID" value="EED91612.1"/>
    <property type="molecule type" value="Genomic_DNA"/>
</dbReference>
<evidence type="ECO:0000256" key="1">
    <source>
        <dbReference type="SAM" id="Phobius"/>
    </source>
</evidence>
<dbReference type="InParanoid" id="B8C629"/>
<name>B8C629_THAPS</name>
<keyword evidence="1" id="KW-0472">Membrane</keyword>
<keyword evidence="3" id="KW-1185">Reference proteome</keyword>
<dbReference type="KEGG" id="tps:THAPSDRAFT_23159"/>
<evidence type="ECO:0000313" key="2">
    <source>
        <dbReference type="EMBL" id="EED91612.1"/>
    </source>
</evidence>
<proteinExistence type="predicted"/>
<dbReference type="RefSeq" id="XP_002291505.1">
    <property type="nucleotide sequence ID" value="XM_002291469.1"/>
</dbReference>
<accession>B8C629</accession>
<dbReference type="GeneID" id="7442385"/>
<dbReference type="AlphaFoldDB" id="B8C629"/>
<dbReference type="eggNOG" id="ENOG502T3Z7">
    <property type="taxonomic scope" value="Eukaryota"/>
</dbReference>
<reference evidence="2 3" key="1">
    <citation type="journal article" date="2004" name="Science">
        <title>The genome of the diatom Thalassiosira pseudonana: ecology, evolution, and metabolism.</title>
        <authorList>
            <person name="Armbrust E.V."/>
            <person name="Berges J.A."/>
            <person name="Bowler C."/>
            <person name="Green B.R."/>
            <person name="Martinez D."/>
            <person name="Putnam N.H."/>
            <person name="Zhou S."/>
            <person name="Allen A.E."/>
            <person name="Apt K.E."/>
            <person name="Bechner M."/>
            <person name="Brzezinski M.A."/>
            <person name="Chaal B.K."/>
            <person name="Chiovitti A."/>
            <person name="Davis A.K."/>
            <person name="Demarest M.S."/>
            <person name="Detter J.C."/>
            <person name="Glavina T."/>
            <person name="Goodstein D."/>
            <person name="Hadi M.Z."/>
            <person name="Hellsten U."/>
            <person name="Hildebrand M."/>
            <person name="Jenkins B.D."/>
            <person name="Jurka J."/>
            <person name="Kapitonov V.V."/>
            <person name="Kroger N."/>
            <person name="Lau W.W."/>
            <person name="Lane T.W."/>
            <person name="Larimer F.W."/>
            <person name="Lippmeier J.C."/>
            <person name="Lucas S."/>
            <person name="Medina M."/>
            <person name="Montsant A."/>
            <person name="Obornik M."/>
            <person name="Parker M.S."/>
            <person name="Palenik B."/>
            <person name="Pazour G.J."/>
            <person name="Richardson P.M."/>
            <person name="Rynearson T.A."/>
            <person name="Saito M.A."/>
            <person name="Schwartz D.C."/>
            <person name="Thamatrakoln K."/>
            <person name="Valentin K."/>
            <person name="Vardi A."/>
            <person name="Wilkerson F.P."/>
            <person name="Rokhsar D.S."/>
        </authorList>
    </citation>
    <scope>NUCLEOTIDE SEQUENCE [LARGE SCALE GENOMIC DNA]</scope>
    <source>
        <strain evidence="2 3">CCMP1335</strain>
    </source>
</reference>
<gene>
    <name evidence="2" type="ORF">THAPSDRAFT_23159</name>
</gene>